<evidence type="ECO:0000313" key="2">
    <source>
        <dbReference type="EMBL" id="RPJ68305.1"/>
    </source>
</evidence>
<dbReference type="EMBL" id="RPOK01000001">
    <property type="protein sequence ID" value="RPJ68305.1"/>
    <property type="molecule type" value="Genomic_DNA"/>
</dbReference>
<reference evidence="2 3" key="1">
    <citation type="submission" date="2018-11" db="EMBL/GenBank/DDBJ databases">
        <authorList>
            <person name="Ye M.-Q."/>
            <person name="Du Z.-J."/>
        </authorList>
    </citation>
    <scope>NUCLEOTIDE SEQUENCE [LARGE SCALE GENOMIC DNA]</scope>
    <source>
        <strain evidence="2 3">U0105</strain>
    </source>
</reference>
<accession>A0A3N5YEP9</accession>
<dbReference type="AlphaFoldDB" id="A0A3N5YEP9"/>
<keyword evidence="1" id="KW-0812">Transmembrane</keyword>
<name>A0A3N5YEP9_9ALTE</name>
<keyword evidence="1" id="KW-0472">Membrane</keyword>
<evidence type="ECO:0000313" key="3">
    <source>
        <dbReference type="Proteomes" id="UP000275281"/>
    </source>
</evidence>
<feature type="transmembrane region" description="Helical" evidence="1">
    <location>
        <begin position="12"/>
        <end position="34"/>
    </location>
</feature>
<dbReference type="NCBIfam" id="TIGR02532">
    <property type="entry name" value="IV_pilin_GFxxxE"/>
    <property type="match status" value="1"/>
</dbReference>
<gene>
    <name evidence="2" type="ORF">DRW07_02545</name>
</gene>
<proteinExistence type="predicted"/>
<dbReference type="InterPro" id="IPR045584">
    <property type="entry name" value="Pilin-like"/>
</dbReference>
<keyword evidence="3" id="KW-1185">Reference proteome</keyword>
<comment type="caution">
    <text evidence="2">The sequence shown here is derived from an EMBL/GenBank/DDBJ whole genome shotgun (WGS) entry which is preliminary data.</text>
</comment>
<dbReference type="Proteomes" id="UP000275281">
    <property type="component" value="Unassembled WGS sequence"/>
</dbReference>
<protein>
    <submittedName>
        <fullName evidence="2">Prepilin-type N-terminal cleavage/methylation domain-containing protein</fullName>
    </submittedName>
</protein>
<keyword evidence="1" id="KW-1133">Transmembrane helix</keyword>
<evidence type="ECO:0000256" key="1">
    <source>
        <dbReference type="SAM" id="Phobius"/>
    </source>
</evidence>
<sequence>MLFVRTHRGYTLIELLVVLAIMGLLMGLTTPRLLQMYDSVNFSLERDDILYQLESLPFAVYQQGRAFSLLDIGADNINSDSASLLQLPNGWELNTRASSEIIYNPLGFCSGGEAVFTRGDRELRVTLEAPMCRPEVQ</sequence>
<organism evidence="2 3">
    <name type="scientific">Alteromonas sediminis</name>
    <dbReference type="NCBI Taxonomy" id="2259342"/>
    <lineage>
        <taxon>Bacteria</taxon>
        <taxon>Pseudomonadati</taxon>
        <taxon>Pseudomonadota</taxon>
        <taxon>Gammaproteobacteria</taxon>
        <taxon>Alteromonadales</taxon>
        <taxon>Alteromonadaceae</taxon>
        <taxon>Alteromonas/Salinimonas group</taxon>
        <taxon>Alteromonas</taxon>
    </lineage>
</organism>
<dbReference type="InterPro" id="IPR012902">
    <property type="entry name" value="N_methyl_site"/>
</dbReference>
<dbReference type="OrthoDB" id="8481584at2"/>
<dbReference type="SUPFAM" id="SSF54523">
    <property type="entry name" value="Pili subunits"/>
    <property type="match status" value="1"/>
</dbReference>
<dbReference type="Pfam" id="PF07963">
    <property type="entry name" value="N_methyl"/>
    <property type="match status" value="1"/>
</dbReference>
<dbReference type="Gene3D" id="3.30.700.10">
    <property type="entry name" value="Glycoprotein, Type 4 Pilin"/>
    <property type="match status" value="1"/>
</dbReference>